<sequence>MARFYMQGKVEWAKDVVRTDTTTNRVKSFVATGAPRLPSAAGQYLLDKFPIVQWLPRYHPSWLIQDFMAGLTIGVLLIPQGLAYAKIVTIPIENGLYSGWIPAVMAVLMGTSKDLSSGPTSVLGLLTSEIVRDLSAEYSPTAIASAVAFMVGVYNLVLGLFGLGFLLEFVSVPVLTGFISATSLIIGFGQLGSLVGLSDTPDGIFSIIGYVLQQLPQWDGPTCAIGFGTVAILLALEKIGKTWGKKNFVIKYIASSRAVFVMVLFTLVSFFVNKDRGAKPLWSITKVKTRGIAAPKSHDIELLIKVASRAFAPLVACALEHLAVGKAFGRRNGYSIDQTQELNYLGFTNVINSFFSVMPISGAMSRTAVNSECRVKSPLNGIVTAGFILLTIYVLSPALFWLPKATLSATIIMAVVHLFGPVSLFYRYWRVSFADFVASMLSFWMTVFVSAEIGIGIAVAWSIIYTLLRYAFVTPLVQLNDSKGDDEFSPPSSYRPAAFSSNCPEKPNGGVANFSYNFAPTTTVTGAALKIPSDTIVIRFTDALFFPNAQRGKGTALEAVQLVYDETAPAAAVSSRSDRERSWSVATAQRIQRLRKTRGGSAVREEPLAVVVIDFTMMSFVDVTAVLALGELKEDIRGHCGPRVQFRVVGMTPAVRERFDRAEWPLTDLNDGRWRPETDVLGTDVVYPTMEDSLQDRRGSVLEAVVSDKFEM</sequence>
<dbReference type="InterPro" id="IPR002645">
    <property type="entry name" value="STAS_dom"/>
</dbReference>
<dbReference type="Pfam" id="PF00916">
    <property type="entry name" value="Sulfate_transp"/>
    <property type="match status" value="1"/>
</dbReference>
<dbReference type="InterPro" id="IPR011547">
    <property type="entry name" value="SLC26A/SulP_dom"/>
</dbReference>
<evidence type="ECO:0000256" key="1">
    <source>
        <dbReference type="ARBA" id="ARBA00004141"/>
    </source>
</evidence>
<keyword evidence="3 5" id="KW-1133">Transmembrane helix</keyword>
<comment type="subcellular location">
    <subcellularLocation>
        <location evidence="1">Membrane</location>
        <topology evidence="1">Multi-pass membrane protein</topology>
    </subcellularLocation>
</comment>
<keyword evidence="2 5" id="KW-0812">Transmembrane</keyword>
<feature type="transmembrane region" description="Helical" evidence="5">
    <location>
        <begin position="174"/>
        <end position="198"/>
    </location>
</feature>
<comment type="caution">
    <text evidence="7">The sequence shown here is derived from an EMBL/GenBank/DDBJ whole genome shotgun (WGS) entry which is preliminary data.</text>
</comment>
<evidence type="ECO:0000256" key="2">
    <source>
        <dbReference type="ARBA" id="ARBA00022692"/>
    </source>
</evidence>
<keyword evidence="4 5" id="KW-0472">Membrane</keyword>
<dbReference type="PROSITE" id="PS50801">
    <property type="entry name" value="STAS"/>
    <property type="match status" value="1"/>
</dbReference>
<dbReference type="Proteomes" id="UP001444661">
    <property type="component" value="Unassembled WGS sequence"/>
</dbReference>
<feature type="transmembrane region" description="Helical" evidence="5">
    <location>
        <begin position="218"/>
        <end position="236"/>
    </location>
</feature>
<proteinExistence type="predicted"/>
<dbReference type="CDD" id="cd07042">
    <property type="entry name" value="STAS_SulP_like_sulfate_transporter"/>
    <property type="match status" value="1"/>
</dbReference>
<feature type="transmembrane region" description="Helical" evidence="5">
    <location>
        <begin position="381"/>
        <end position="401"/>
    </location>
</feature>
<evidence type="ECO:0000256" key="4">
    <source>
        <dbReference type="ARBA" id="ARBA00023136"/>
    </source>
</evidence>
<evidence type="ECO:0000259" key="6">
    <source>
        <dbReference type="PROSITE" id="PS50801"/>
    </source>
</evidence>
<keyword evidence="8" id="KW-1185">Reference proteome</keyword>
<feature type="transmembrane region" description="Helical" evidence="5">
    <location>
        <begin position="350"/>
        <end position="369"/>
    </location>
</feature>
<feature type="transmembrane region" description="Helical" evidence="5">
    <location>
        <begin position="407"/>
        <end position="429"/>
    </location>
</feature>
<evidence type="ECO:0000256" key="3">
    <source>
        <dbReference type="ARBA" id="ARBA00022989"/>
    </source>
</evidence>
<protein>
    <submittedName>
        <fullName evidence="7">Sulfate permease</fullName>
    </submittedName>
</protein>
<accession>A0ABR1UBB5</accession>
<feature type="transmembrane region" description="Helical" evidence="5">
    <location>
        <begin position="248"/>
        <end position="272"/>
    </location>
</feature>
<dbReference type="Pfam" id="PF01740">
    <property type="entry name" value="STAS"/>
    <property type="match status" value="1"/>
</dbReference>
<dbReference type="PANTHER" id="PTHR11814">
    <property type="entry name" value="SULFATE TRANSPORTER"/>
    <property type="match status" value="1"/>
</dbReference>
<dbReference type="Gene3D" id="3.30.750.24">
    <property type="entry name" value="STAS domain"/>
    <property type="match status" value="1"/>
</dbReference>
<name>A0ABR1UBB5_9PEZI</name>
<dbReference type="SUPFAM" id="SSF52091">
    <property type="entry name" value="SpoIIaa-like"/>
    <property type="match status" value="1"/>
</dbReference>
<dbReference type="NCBIfam" id="TIGR00815">
    <property type="entry name" value="sulP"/>
    <property type="match status" value="1"/>
</dbReference>
<evidence type="ECO:0000313" key="7">
    <source>
        <dbReference type="EMBL" id="KAK8056189.1"/>
    </source>
</evidence>
<gene>
    <name evidence="7" type="ORF">PG993_001416</name>
</gene>
<dbReference type="InterPro" id="IPR001902">
    <property type="entry name" value="SLC26A/SulP_fam"/>
</dbReference>
<evidence type="ECO:0000313" key="8">
    <source>
        <dbReference type="Proteomes" id="UP001444661"/>
    </source>
</evidence>
<feature type="transmembrane region" description="Helical" evidence="5">
    <location>
        <begin position="62"/>
        <end position="83"/>
    </location>
</feature>
<dbReference type="InterPro" id="IPR036513">
    <property type="entry name" value="STAS_dom_sf"/>
</dbReference>
<evidence type="ECO:0000256" key="5">
    <source>
        <dbReference type="SAM" id="Phobius"/>
    </source>
</evidence>
<feature type="domain" description="STAS" evidence="6">
    <location>
        <begin position="525"/>
        <end position="697"/>
    </location>
</feature>
<feature type="transmembrane region" description="Helical" evidence="5">
    <location>
        <begin position="441"/>
        <end position="468"/>
    </location>
</feature>
<feature type="transmembrane region" description="Helical" evidence="5">
    <location>
        <begin position="142"/>
        <end position="167"/>
    </location>
</feature>
<reference evidence="7 8" key="1">
    <citation type="submission" date="2023-01" db="EMBL/GenBank/DDBJ databases">
        <title>Analysis of 21 Apiospora genomes using comparative genomics revels a genus with tremendous synthesis potential of carbohydrate active enzymes and secondary metabolites.</title>
        <authorList>
            <person name="Sorensen T."/>
        </authorList>
    </citation>
    <scope>NUCLEOTIDE SEQUENCE [LARGE SCALE GENOMIC DNA]</scope>
    <source>
        <strain evidence="7 8">CBS 33761</strain>
    </source>
</reference>
<organism evidence="7 8">
    <name type="scientific">Apiospora rasikravindrae</name>
    <dbReference type="NCBI Taxonomy" id="990691"/>
    <lineage>
        <taxon>Eukaryota</taxon>
        <taxon>Fungi</taxon>
        <taxon>Dikarya</taxon>
        <taxon>Ascomycota</taxon>
        <taxon>Pezizomycotina</taxon>
        <taxon>Sordariomycetes</taxon>
        <taxon>Xylariomycetidae</taxon>
        <taxon>Amphisphaeriales</taxon>
        <taxon>Apiosporaceae</taxon>
        <taxon>Apiospora</taxon>
    </lineage>
</organism>
<dbReference type="EMBL" id="JAQQWK010000001">
    <property type="protein sequence ID" value="KAK8056189.1"/>
    <property type="molecule type" value="Genomic_DNA"/>
</dbReference>